<dbReference type="InterPro" id="IPR029045">
    <property type="entry name" value="ClpP/crotonase-like_dom_sf"/>
</dbReference>
<dbReference type="GO" id="GO:0016746">
    <property type="term" value="F:acyltransferase activity"/>
    <property type="evidence" value="ECO:0007669"/>
    <property type="project" value="InterPro"/>
</dbReference>
<dbReference type="PANTHER" id="PTHR43802">
    <property type="entry name" value="ENOYL-COA HYDRATASE"/>
    <property type="match status" value="1"/>
</dbReference>
<protein>
    <submittedName>
        <fullName evidence="4">Unannotated protein</fullName>
    </submittedName>
</protein>
<dbReference type="Pfam" id="PF18313">
    <property type="entry name" value="TLP1_add_C"/>
    <property type="match status" value="1"/>
</dbReference>
<proteinExistence type="inferred from homology"/>
<dbReference type="CDD" id="cd06558">
    <property type="entry name" value="crotonase-like"/>
    <property type="match status" value="1"/>
</dbReference>
<evidence type="ECO:0000256" key="2">
    <source>
        <dbReference type="SAM" id="MobiDB-lite"/>
    </source>
</evidence>
<dbReference type="SUPFAM" id="SSF53901">
    <property type="entry name" value="Thiolase-like"/>
    <property type="match status" value="1"/>
</dbReference>
<dbReference type="AlphaFoldDB" id="A0A6J6SS77"/>
<dbReference type="InterPro" id="IPR001753">
    <property type="entry name" value="Enoyl-CoA_hydra/iso"/>
</dbReference>
<dbReference type="Gene3D" id="3.90.226.10">
    <property type="entry name" value="2-enoyl-CoA Hydratase, Chain A, domain 1"/>
    <property type="match status" value="1"/>
</dbReference>
<organism evidence="4">
    <name type="scientific">freshwater metagenome</name>
    <dbReference type="NCBI Taxonomy" id="449393"/>
    <lineage>
        <taxon>unclassified sequences</taxon>
        <taxon>metagenomes</taxon>
        <taxon>ecological metagenomes</taxon>
    </lineage>
</organism>
<dbReference type="InterPro" id="IPR040771">
    <property type="entry name" value="TLP1_add_C"/>
</dbReference>
<evidence type="ECO:0000256" key="1">
    <source>
        <dbReference type="ARBA" id="ARBA00005254"/>
    </source>
</evidence>
<dbReference type="InterPro" id="IPR016039">
    <property type="entry name" value="Thiolase-like"/>
</dbReference>
<sequence>MHADADPFDQLPPTTPVLIGVGEVSETLGSPDYIARSEAALAADAVRAAAADAVAGSGTDPAEVLAALDAAAMTRSFEAMGFGSPLGTPTSYPWAVLRRVGASPSYVVHDALGGQTPQSLVNELAQAVADGEHRVALVMGADVTSTTRHFARGAGAGGERPDFHEDVTGPEVDRGRGTHLVNTRHQVLHGMTNAPVQYALLEHARRHRLGLDRRTYAKQMADLLAPMSEVAAAHPHAAAPTVRSVEEVATTTADNRVVADPYRRLMVARDQVNQGAAVLLASVEAARALGVPQERWVFLHGHASLAEQTMLERPDLSRGPATVAAVQHALEGAGLGIEDVDAMDLYSCFPVAITTVTDALGIDTSDPRRLTLTGGLPFFGGAGSNYSLHAVAEAVRRTRRDPASTVLVGANGGQLSKYAVGVYATRPRPWVPDDSAAVQAALDAGPRVPWTEVADGPAVVETFSVEPRRDGTRTAMLVCRDLAGRRFLATAAADDELLELLADEDAEPIGVRVHARHVQHVNRVALTRASLDRLHPVRRPRLDRTFDRVVVERVGARVEVGVLRPVLDRLAHTELDEVVTAYLADPVARTLLLHGGDEVFCEGLDLTEIGWGGTLVTPPHGAAGLTGRADLDKPVVAAVAGAAHDAGLEVLLACHVVVAEEGATFALTQPWKGLVAEHGAHERLAGLVGRRLADDLVLTGRLLDAREALAAGLVSRVVPRGSGLAVARELCDRVEGAAPTAVQASLRMSREVAVPGRTSRCVDEVAFSEDLLDRLS</sequence>
<feature type="domain" description="Thiolase-like protein type 1 additional C-terminal" evidence="3">
    <location>
        <begin position="438"/>
        <end position="514"/>
    </location>
</feature>
<name>A0A6J6SS77_9ZZZZ</name>
<evidence type="ECO:0000259" key="3">
    <source>
        <dbReference type="Pfam" id="PF18313"/>
    </source>
</evidence>
<dbReference type="SUPFAM" id="SSF52096">
    <property type="entry name" value="ClpP/crotonase"/>
    <property type="match status" value="1"/>
</dbReference>
<accession>A0A6J6SS77</accession>
<reference evidence="4" key="1">
    <citation type="submission" date="2020-05" db="EMBL/GenBank/DDBJ databases">
        <authorList>
            <person name="Chiriac C."/>
            <person name="Salcher M."/>
            <person name="Ghai R."/>
            <person name="Kavagutti S V."/>
        </authorList>
    </citation>
    <scope>NUCLEOTIDE SEQUENCE</scope>
</reference>
<evidence type="ECO:0000313" key="4">
    <source>
        <dbReference type="EMBL" id="CAB4737614.1"/>
    </source>
</evidence>
<feature type="compositionally biased region" description="Basic and acidic residues" evidence="2">
    <location>
        <begin position="159"/>
        <end position="176"/>
    </location>
</feature>
<dbReference type="Gene3D" id="2.40.50.840">
    <property type="match status" value="1"/>
</dbReference>
<comment type="similarity">
    <text evidence="1">Belongs to the enoyl-CoA hydratase/isomerase family.</text>
</comment>
<dbReference type="Gene3D" id="3.40.47.10">
    <property type="match status" value="1"/>
</dbReference>
<feature type="region of interest" description="Disordered" evidence="2">
    <location>
        <begin position="152"/>
        <end position="177"/>
    </location>
</feature>
<dbReference type="EMBL" id="CAEZYQ010000006">
    <property type="protein sequence ID" value="CAB4737614.1"/>
    <property type="molecule type" value="Genomic_DNA"/>
</dbReference>
<gene>
    <name evidence="4" type="ORF">UFOPK2761_01026</name>
</gene>
<dbReference type="PANTHER" id="PTHR43802:SF1">
    <property type="entry name" value="IP11341P-RELATED"/>
    <property type="match status" value="1"/>
</dbReference>
<dbReference type="Pfam" id="PF00378">
    <property type="entry name" value="ECH_1"/>
    <property type="match status" value="1"/>
</dbReference>